<feature type="compositionally biased region" description="Low complexity" evidence="1">
    <location>
        <begin position="33"/>
        <end position="53"/>
    </location>
</feature>
<sequence>GDGKSPSGGSSLLRLPAPVQTPPPHSAPPPALPHLAATLTHRRSPFPAAAPLSFPSPPAPPCKRAASRHGGSGGRRERAVLLGFGPGETSHTSRGICVNFGPCAAREETGVASGFRPSADLRRPALAPAPMPCFPATFTAWVPSFPPFCAVRVPRSPATCTASAPAPRSPSPATCTAQALTPCSSSPVTCLAPARAPHSSFPATCQSALI</sequence>
<proteinExistence type="predicted"/>
<reference evidence="2 3" key="1">
    <citation type="submission" date="2024-02" db="EMBL/GenBank/DDBJ databases">
        <title>High-quality chromosome-scale genome assembly of Pensacola bahiagrass (Paspalum notatum Flugge var. saurae).</title>
        <authorList>
            <person name="Vega J.M."/>
            <person name="Podio M."/>
            <person name="Orjuela J."/>
            <person name="Siena L.A."/>
            <person name="Pessino S.C."/>
            <person name="Combes M.C."/>
            <person name="Mariac C."/>
            <person name="Albertini E."/>
            <person name="Pupilli F."/>
            <person name="Ortiz J.P.A."/>
            <person name="Leblanc O."/>
        </authorList>
    </citation>
    <scope>NUCLEOTIDE SEQUENCE [LARGE SCALE GENOMIC DNA]</scope>
    <source>
        <strain evidence="2">R1</strain>
        <tissue evidence="2">Leaf</tissue>
    </source>
</reference>
<keyword evidence="3" id="KW-1185">Reference proteome</keyword>
<feature type="non-terminal residue" evidence="2">
    <location>
        <position position="210"/>
    </location>
</feature>
<feature type="region of interest" description="Disordered" evidence="1">
    <location>
        <begin position="1"/>
        <end position="76"/>
    </location>
</feature>
<accession>A0AAQ3SJE1</accession>
<name>A0AAQ3SJE1_PASNO</name>
<organism evidence="2 3">
    <name type="scientific">Paspalum notatum var. saurae</name>
    <dbReference type="NCBI Taxonomy" id="547442"/>
    <lineage>
        <taxon>Eukaryota</taxon>
        <taxon>Viridiplantae</taxon>
        <taxon>Streptophyta</taxon>
        <taxon>Embryophyta</taxon>
        <taxon>Tracheophyta</taxon>
        <taxon>Spermatophyta</taxon>
        <taxon>Magnoliopsida</taxon>
        <taxon>Liliopsida</taxon>
        <taxon>Poales</taxon>
        <taxon>Poaceae</taxon>
        <taxon>PACMAD clade</taxon>
        <taxon>Panicoideae</taxon>
        <taxon>Andropogonodae</taxon>
        <taxon>Paspaleae</taxon>
        <taxon>Paspalinae</taxon>
        <taxon>Paspalum</taxon>
    </lineage>
</organism>
<evidence type="ECO:0000256" key="1">
    <source>
        <dbReference type="SAM" id="MobiDB-lite"/>
    </source>
</evidence>
<dbReference type="AlphaFoldDB" id="A0AAQ3SJE1"/>
<feature type="compositionally biased region" description="Pro residues" evidence="1">
    <location>
        <begin position="19"/>
        <end position="32"/>
    </location>
</feature>
<feature type="compositionally biased region" description="Low complexity" evidence="1">
    <location>
        <begin position="1"/>
        <end position="11"/>
    </location>
</feature>
<feature type="non-terminal residue" evidence="2">
    <location>
        <position position="1"/>
    </location>
</feature>
<evidence type="ECO:0000313" key="2">
    <source>
        <dbReference type="EMBL" id="WVZ50733.1"/>
    </source>
</evidence>
<gene>
    <name evidence="2" type="ORF">U9M48_001960</name>
</gene>
<evidence type="ECO:0000313" key="3">
    <source>
        <dbReference type="Proteomes" id="UP001341281"/>
    </source>
</evidence>
<protein>
    <submittedName>
        <fullName evidence="2">Uncharacterized protein</fullName>
    </submittedName>
</protein>
<dbReference type="Proteomes" id="UP001341281">
    <property type="component" value="Chromosome 01"/>
</dbReference>
<dbReference type="EMBL" id="CP144745">
    <property type="protein sequence ID" value="WVZ50733.1"/>
    <property type="molecule type" value="Genomic_DNA"/>
</dbReference>